<evidence type="ECO:0000256" key="3">
    <source>
        <dbReference type="ARBA" id="ARBA00022989"/>
    </source>
</evidence>
<keyword evidence="2 5" id="KW-0812">Transmembrane</keyword>
<dbReference type="GO" id="GO:0016020">
    <property type="term" value="C:membrane"/>
    <property type="evidence" value="ECO:0007669"/>
    <property type="project" value="UniProtKB-SubCell"/>
</dbReference>
<organism evidence="7 8">
    <name type="scientific">Mongoliitalea lutea</name>
    <dbReference type="NCBI Taxonomy" id="849756"/>
    <lineage>
        <taxon>Bacteria</taxon>
        <taxon>Pseudomonadati</taxon>
        <taxon>Bacteroidota</taxon>
        <taxon>Cytophagia</taxon>
        <taxon>Cytophagales</taxon>
        <taxon>Cyclobacteriaceae</taxon>
        <taxon>Mongoliitalea</taxon>
    </lineage>
</organism>
<evidence type="ECO:0000256" key="1">
    <source>
        <dbReference type="ARBA" id="ARBA00004141"/>
    </source>
</evidence>
<sequence>MKKLAAYALGAFFLVGGLNHFINPHFYLPLIPDYLPFPEFLNFVSGFLEIVAAIAILIPKYRKLGAWLVIVLMVLFISSHVYFIQIGSCVEAGLCVPEWVAWLRLLLIHPLLIYWAWIVKNV</sequence>
<reference evidence="7" key="1">
    <citation type="journal article" date="2014" name="Int. J. Syst. Evol. Microbiol.">
        <title>Complete genome sequence of Corynebacterium casei LMG S-19264T (=DSM 44701T), isolated from a smear-ripened cheese.</title>
        <authorList>
            <consortium name="US DOE Joint Genome Institute (JGI-PGF)"/>
            <person name="Walter F."/>
            <person name="Albersmeier A."/>
            <person name="Kalinowski J."/>
            <person name="Ruckert C."/>
        </authorList>
    </citation>
    <scope>NUCLEOTIDE SEQUENCE</scope>
    <source>
        <strain evidence="7">KCTC 23224</strain>
    </source>
</reference>
<dbReference type="InterPro" id="IPR009908">
    <property type="entry name" value="Methylamine_util_MauE"/>
</dbReference>
<comment type="caution">
    <text evidence="7">The sequence shown here is derived from an EMBL/GenBank/DDBJ whole genome shotgun (WGS) entry which is preliminary data.</text>
</comment>
<dbReference type="RefSeq" id="WP_189585626.1">
    <property type="nucleotide sequence ID" value="NZ_BMYF01000025.1"/>
</dbReference>
<keyword evidence="4 5" id="KW-0472">Membrane</keyword>
<protein>
    <submittedName>
        <fullName evidence="7">Membrane protein</fullName>
    </submittedName>
</protein>
<reference evidence="7" key="2">
    <citation type="submission" date="2020-09" db="EMBL/GenBank/DDBJ databases">
        <authorList>
            <person name="Sun Q."/>
            <person name="Kim S."/>
        </authorList>
    </citation>
    <scope>NUCLEOTIDE SEQUENCE</scope>
    <source>
        <strain evidence="7">KCTC 23224</strain>
    </source>
</reference>
<dbReference type="PANTHER" id="PTHR36974:SF1">
    <property type="entry name" value="DOXX FAMILY MEMBRANE PROTEIN"/>
    <property type="match status" value="1"/>
</dbReference>
<evidence type="ECO:0000256" key="4">
    <source>
        <dbReference type="ARBA" id="ARBA00023136"/>
    </source>
</evidence>
<feature type="transmembrane region" description="Helical" evidence="5">
    <location>
        <begin position="40"/>
        <end position="58"/>
    </location>
</feature>
<dbReference type="AlphaFoldDB" id="A0A8J3G6Z6"/>
<evidence type="ECO:0000256" key="2">
    <source>
        <dbReference type="ARBA" id="ARBA00022692"/>
    </source>
</evidence>
<evidence type="ECO:0000256" key="5">
    <source>
        <dbReference type="SAM" id="Phobius"/>
    </source>
</evidence>
<evidence type="ECO:0000313" key="8">
    <source>
        <dbReference type="Proteomes" id="UP000642809"/>
    </source>
</evidence>
<keyword evidence="8" id="KW-1185">Reference proteome</keyword>
<keyword evidence="3 5" id="KW-1133">Transmembrane helix</keyword>
<gene>
    <name evidence="7" type="ORF">GCM10008106_33910</name>
</gene>
<accession>A0A8J3G6Z6</accession>
<dbReference type="PANTHER" id="PTHR36974">
    <property type="entry name" value="MEMBRANE PROTEIN-RELATED"/>
    <property type="match status" value="1"/>
</dbReference>
<feature type="transmembrane region" description="Helical" evidence="5">
    <location>
        <begin position="99"/>
        <end position="119"/>
    </location>
</feature>
<name>A0A8J3G6Z6_9BACT</name>
<dbReference type="EMBL" id="BMYF01000025">
    <property type="protein sequence ID" value="GHB50304.1"/>
    <property type="molecule type" value="Genomic_DNA"/>
</dbReference>
<feature type="transmembrane region" description="Helical" evidence="5">
    <location>
        <begin position="65"/>
        <end position="87"/>
    </location>
</feature>
<dbReference type="Proteomes" id="UP000642809">
    <property type="component" value="Unassembled WGS sequence"/>
</dbReference>
<feature type="domain" description="Methylamine utilisation protein MauE" evidence="6">
    <location>
        <begin position="4"/>
        <end position="106"/>
    </location>
</feature>
<evidence type="ECO:0000259" key="6">
    <source>
        <dbReference type="Pfam" id="PF07291"/>
    </source>
</evidence>
<comment type="subcellular location">
    <subcellularLocation>
        <location evidence="1">Membrane</location>
        <topology evidence="1">Multi-pass membrane protein</topology>
    </subcellularLocation>
</comment>
<dbReference type="Pfam" id="PF07291">
    <property type="entry name" value="MauE"/>
    <property type="match status" value="1"/>
</dbReference>
<proteinExistence type="predicted"/>
<dbReference type="GO" id="GO:0030416">
    <property type="term" value="P:methylamine metabolic process"/>
    <property type="evidence" value="ECO:0007669"/>
    <property type="project" value="InterPro"/>
</dbReference>
<evidence type="ECO:0000313" key="7">
    <source>
        <dbReference type="EMBL" id="GHB50304.1"/>
    </source>
</evidence>